<reference evidence="1 2" key="1">
    <citation type="submission" date="2021-06" db="EMBL/GenBank/DDBJ databases">
        <authorList>
            <person name="Palmer J.M."/>
        </authorList>
    </citation>
    <scope>NUCLEOTIDE SEQUENCE [LARGE SCALE GENOMIC DNA]</scope>
    <source>
        <strain evidence="2">if_2019</strain>
        <tissue evidence="1">Muscle</tissue>
    </source>
</reference>
<organism evidence="1 2">
    <name type="scientific">Ilyodon furcidens</name>
    <name type="common">goldbreast splitfin</name>
    <dbReference type="NCBI Taxonomy" id="33524"/>
    <lineage>
        <taxon>Eukaryota</taxon>
        <taxon>Metazoa</taxon>
        <taxon>Chordata</taxon>
        <taxon>Craniata</taxon>
        <taxon>Vertebrata</taxon>
        <taxon>Euteleostomi</taxon>
        <taxon>Actinopterygii</taxon>
        <taxon>Neopterygii</taxon>
        <taxon>Teleostei</taxon>
        <taxon>Neoteleostei</taxon>
        <taxon>Acanthomorphata</taxon>
        <taxon>Ovalentaria</taxon>
        <taxon>Atherinomorphae</taxon>
        <taxon>Cyprinodontiformes</taxon>
        <taxon>Goodeidae</taxon>
        <taxon>Ilyodon</taxon>
    </lineage>
</organism>
<dbReference type="InterPro" id="IPR036397">
    <property type="entry name" value="RNaseH_sf"/>
</dbReference>
<dbReference type="Gene3D" id="3.30.420.10">
    <property type="entry name" value="Ribonuclease H-like superfamily/Ribonuclease H"/>
    <property type="match status" value="1"/>
</dbReference>
<keyword evidence="2" id="KW-1185">Reference proteome</keyword>
<dbReference type="EMBL" id="JAHRIQ010058126">
    <property type="protein sequence ID" value="MEQ2239369.1"/>
    <property type="molecule type" value="Genomic_DNA"/>
</dbReference>
<evidence type="ECO:0000313" key="2">
    <source>
        <dbReference type="Proteomes" id="UP001482620"/>
    </source>
</evidence>
<name>A0ABV0U3L2_9TELE</name>
<gene>
    <name evidence="1" type="ORF">ILYODFUR_003782</name>
</gene>
<accession>A0ABV0U3L2</accession>
<protein>
    <submittedName>
        <fullName evidence="1">Uncharacterized protein</fullName>
    </submittedName>
</protein>
<proteinExistence type="predicted"/>
<dbReference type="Proteomes" id="UP001482620">
    <property type="component" value="Unassembled WGS sequence"/>
</dbReference>
<comment type="caution">
    <text evidence="1">The sequence shown here is derived from an EMBL/GenBank/DDBJ whole genome shotgun (WGS) entry which is preliminary data.</text>
</comment>
<evidence type="ECO:0000313" key="1">
    <source>
        <dbReference type="EMBL" id="MEQ2239369.1"/>
    </source>
</evidence>
<sequence length="121" mass="13153">MTLATKVSTALIENVSPVSCDSLVLQGARCEWGAGVSNLVLSLSHSLILVTGSSMWHLVAKNFLHEAASMSAAGCGEVEFIEQTMNVNMYCDILKQSMIPYLWKLGQRAAFQHDNDPKHTG</sequence>